<evidence type="ECO:0000313" key="3">
    <source>
        <dbReference type="Proteomes" id="UP000293296"/>
    </source>
</evidence>
<dbReference type="AlphaFoldDB" id="A0A4P6HJB2"/>
<dbReference type="EMBL" id="CP026538">
    <property type="protein sequence ID" value="QAZ65880.1"/>
    <property type="molecule type" value="Genomic_DNA"/>
</dbReference>
<feature type="compositionally biased region" description="Pro residues" evidence="1">
    <location>
        <begin position="61"/>
        <end position="83"/>
    </location>
</feature>
<feature type="compositionally biased region" description="Pro residues" evidence="1">
    <location>
        <begin position="41"/>
        <end position="53"/>
    </location>
</feature>
<organism evidence="2 3">
    <name type="scientific">Solidesulfovibrio carbinolicus</name>
    <dbReference type="NCBI Taxonomy" id="296842"/>
    <lineage>
        <taxon>Bacteria</taxon>
        <taxon>Pseudomonadati</taxon>
        <taxon>Thermodesulfobacteriota</taxon>
        <taxon>Desulfovibrionia</taxon>
        <taxon>Desulfovibrionales</taxon>
        <taxon>Desulfovibrionaceae</taxon>
        <taxon>Solidesulfovibrio</taxon>
    </lineage>
</organism>
<sequence length="97" mass="9491">MPSPFRRQPAALAPSPAGHRPASRPRQGDVARKCAVYRPGRPGPGPMPGPMPGPKGRGPGPTGPMGPMGPMPGPGRGPGPNPGPGRGTGGGPTGRGP</sequence>
<dbReference type="KEGG" id="dcb:C3Y92_00945"/>
<keyword evidence="3" id="KW-1185">Reference proteome</keyword>
<evidence type="ECO:0000313" key="2">
    <source>
        <dbReference type="EMBL" id="QAZ65880.1"/>
    </source>
</evidence>
<feature type="compositionally biased region" description="Gly residues" evidence="1">
    <location>
        <begin position="84"/>
        <end position="97"/>
    </location>
</feature>
<reference evidence="2 3" key="1">
    <citation type="submission" date="2018-02" db="EMBL/GenBank/DDBJ databases">
        <title>Genome sequence of Desulfovibrio carbinolicus DSM 3852.</title>
        <authorList>
            <person name="Wilbanks E."/>
            <person name="Skennerton C.T."/>
            <person name="Orphan V.J."/>
        </authorList>
    </citation>
    <scope>NUCLEOTIDE SEQUENCE [LARGE SCALE GENOMIC DNA]</scope>
    <source>
        <strain evidence="2 3">DSM 3852</strain>
    </source>
</reference>
<name>A0A4P6HJB2_9BACT</name>
<gene>
    <name evidence="2" type="ORF">C3Y92_00945</name>
</gene>
<feature type="region of interest" description="Disordered" evidence="1">
    <location>
        <begin position="1"/>
        <end position="97"/>
    </location>
</feature>
<protein>
    <submittedName>
        <fullName evidence="2">Uncharacterized protein</fullName>
    </submittedName>
</protein>
<accession>A0A4P6HJB2</accession>
<evidence type="ECO:0000256" key="1">
    <source>
        <dbReference type="SAM" id="MobiDB-lite"/>
    </source>
</evidence>
<dbReference type="Proteomes" id="UP000293296">
    <property type="component" value="Chromosome"/>
</dbReference>
<proteinExistence type="predicted"/>